<dbReference type="GO" id="GO:0004190">
    <property type="term" value="F:aspartic-type endopeptidase activity"/>
    <property type="evidence" value="ECO:0007669"/>
    <property type="project" value="UniProtKB-KW"/>
</dbReference>
<evidence type="ECO:0000313" key="3">
    <source>
        <dbReference type="Proteomes" id="UP000613580"/>
    </source>
</evidence>
<dbReference type="Gene3D" id="2.40.70.10">
    <property type="entry name" value="Acid Proteases"/>
    <property type="match status" value="1"/>
</dbReference>
<dbReference type="InterPro" id="IPR001969">
    <property type="entry name" value="Aspartic_peptidase_AS"/>
</dbReference>
<dbReference type="Proteomes" id="UP000613580">
    <property type="component" value="Unassembled WGS sequence"/>
</dbReference>
<organism evidence="2 3">
    <name type="scientific">Mycena chlorophos</name>
    <name type="common">Agaric fungus</name>
    <name type="synonym">Agaricus chlorophos</name>
    <dbReference type="NCBI Taxonomy" id="658473"/>
    <lineage>
        <taxon>Eukaryota</taxon>
        <taxon>Fungi</taxon>
        <taxon>Dikarya</taxon>
        <taxon>Basidiomycota</taxon>
        <taxon>Agaricomycotina</taxon>
        <taxon>Agaricomycetes</taxon>
        <taxon>Agaricomycetidae</taxon>
        <taxon>Agaricales</taxon>
        <taxon>Marasmiineae</taxon>
        <taxon>Mycenaceae</taxon>
        <taxon>Mycena</taxon>
    </lineage>
</organism>
<dbReference type="AlphaFoldDB" id="A0A8H6VUC2"/>
<evidence type="ECO:0000256" key="1">
    <source>
        <dbReference type="ARBA" id="ARBA00022750"/>
    </source>
</evidence>
<keyword evidence="1" id="KW-0645">Protease</keyword>
<accession>A0A8H6VUC2</accession>
<reference evidence="2" key="1">
    <citation type="submission" date="2020-05" db="EMBL/GenBank/DDBJ databases">
        <title>Mycena genomes resolve the evolution of fungal bioluminescence.</title>
        <authorList>
            <person name="Tsai I.J."/>
        </authorList>
    </citation>
    <scope>NUCLEOTIDE SEQUENCE</scope>
    <source>
        <strain evidence="2">110903Hualien_Pintung</strain>
    </source>
</reference>
<comment type="caution">
    <text evidence="2">The sequence shown here is derived from an EMBL/GenBank/DDBJ whole genome shotgun (WGS) entry which is preliminary data.</text>
</comment>
<sequence>MTALPAAGLYELGLVPQKDIPRLQRIAEFVEKYQIIQPDNEHWGIYYDIDARAARCYPRLNLPPNANADAATSTTRPTFAASDLNCRSGSETHHGPFENTSRPEIVSRMSECADENMEDFEEINWQHESDKINTYLISLERRQLVDGLHYLRAAPSDGVFSRLDCPRLLIDTGSSITWIFGKHAKVLRDSIIVAELARPEEVTPPVDYRARPNSYAGEARKVPNAMRVVPFGDNFKALLQLYRGDMYLAPKWDKDRRKYNVLPIPDFTFAVAIATHDPRAQKVPQGNQGNGLESKILPDQIDGHLALAPGHRIAEFSQAGQPDLFVEKLGEIMANREEPGGFTLAFGLDASRTNRVASLMSSWISFGPEDVRSKDIPHKEWTGWLPICEAMDYFWAPYVVGASIGQGPYIPFNLPGSDDGTGVPIVLDTGSEMSALPAPLADAMDDTLGCTTRGVSGDGLIPPARQTTQAFHQNIYFYFANGVTVGGPLSRFVDQRNSRQFWTGYRASNRQDPADPYVLGNMFFRGIVADFQYNNGPCKGKVRFADRRA</sequence>
<keyword evidence="1" id="KW-0378">Hydrolase</keyword>
<keyword evidence="3" id="KW-1185">Reference proteome</keyword>
<keyword evidence="1" id="KW-0064">Aspartyl protease</keyword>
<dbReference type="EMBL" id="JACAZE010000019">
    <property type="protein sequence ID" value="KAF7294254.1"/>
    <property type="molecule type" value="Genomic_DNA"/>
</dbReference>
<gene>
    <name evidence="2" type="ORF">HMN09_01153900</name>
</gene>
<dbReference type="SUPFAM" id="SSF50630">
    <property type="entry name" value="Acid proteases"/>
    <property type="match status" value="1"/>
</dbReference>
<evidence type="ECO:0000313" key="2">
    <source>
        <dbReference type="EMBL" id="KAF7294254.1"/>
    </source>
</evidence>
<dbReference type="PROSITE" id="PS00141">
    <property type="entry name" value="ASP_PROTEASE"/>
    <property type="match status" value="2"/>
</dbReference>
<name>A0A8H6VUC2_MYCCL</name>
<dbReference type="InterPro" id="IPR021109">
    <property type="entry name" value="Peptidase_aspartic_dom_sf"/>
</dbReference>
<dbReference type="OrthoDB" id="3032021at2759"/>
<proteinExistence type="predicted"/>
<protein>
    <submittedName>
        <fullName evidence="2">Peptidase A1 domain-containing protein</fullName>
    </submittedName>
</protein>
<dbReference type="GO" id="GO:0006508">
    <property type="term" value="P:proteolysis"/>
    <property type="evidence" value="ECO:0007669"/>
    <property type="project" value="InterPro"/>
</dbReference>